<sequence>MSEATILSIGEAMVELSKIDSQGHWKVGIAGDTLNTAWYLRRLLPSDWHVSYFTRVGTGEFSQMMVDFLNSEGVGTEHVGRDDHREIGLYAISLHDGERSFSYWRENSAARLLAEDTAALTNAVSSAEIAYLSGITVAILPDEGRATLIQAMREARAKGTRVIFDPNLRPRLWPDTRIMCDRIEAVAAEANLILPSFDDESEYFGDTDPDATIARYLKLGTGQVIVKAGGGAIHFGGDQGAGVIDDLKRMNPVDTTSAGDSFNAGFLAAQIQQADIETAIRAGHQLSGRVIMHHGALVPEAVEALQ</sequence>
<dbReference type="PROSITE" id="PS00584">
    <property type="entry name" value="PFKB_KINASES_2"/>
    <property type="match status" value="1"/>
</dbReference>
<dbReference type="InterPro" id="IPR050306">
    <property type="entry name" value="PfkB_Carbo_kinase"/>
</dbReference>
<dbReference type="GO" id="GO:0005829">
    <property type="term" value="C:cytosol"/>
    <property type="evidence" value="ECO:0007669"/>
    <property type="project" value="TreeGrafter"/>
</dbReference>
<evidence type="ECO:0000256" key="3">
    <source>
        <dbReference type="ARBA" id="ARBA00022777"/>
    </source>
</evidence>
<gene>
    <name evidence="5" type="ORF">D3P04_06355</name>
</gene>
<protein>
    <submittedName>
        <fullName evidence="5">Sugar kinase</fullName>
    </submittedName>
</protein>
<evidence type="ECO:0000256" key="2">
    <source>
        <dbReference type="ARBA" id="ARBA00022679"/>
    </source>
</evidence>
<dbReference type="RefSeq" id="WP_119747019.1">
    <property type="nucleotide sequence ID" value="NZ_QZCG01000003.1"/>
</dbReference>
<dbReference type="Proteomes" id="UP000284202">
    <property type="component" value="Unassembled WGS sequence"/>
</dbReference>
<feature type="domain" description="Carbohydrate kinase PfkB" evidence="4">
    <location>
        <begin position="5"/>
        <end position="297"/>
    </location>
</feature>
<dbReference type="EMBL" id="QZCG01000003">
    <property type="protein sequence ID" value="RJE87351.1"/>
    <property type="molecule type" value="Genomic_DNA"/>
</dbReference>
<dbReference type="PANTHER" id="PTHR43085">
    <property type="entry name" value="HEXOKINASE FAMILY MEMBER"/>
    <property type="match status" value="1"/>
</dbReference>
<dbReference type="InterPro" id="IPR002173">
    <property type="entry name" value="Carboh/pur_kinase_PfkB_CS"/>
</dbReference>
<dbReference type="GO" id="GO:0006974">
    <property type="term" value="P:DNA damage response"/>
    <property type="evidence" value="ECO:0007669"/>
    <property type="project" value="TreeGrafter"/>
</dbReference>
<dbReference type="CDD" id="cd01166">
    <property type="entry name" value="KdgK"/>
    <property type="match status" value="1"/>
</dbReference>
<evidence type="ECO:0000259" key="4">
    <source>
        <dbReference type="Pfam" id="PF00294"/>
    </source>
</evidence>
<dbReference type="Gene3D" id="3.40.1190.20">
    <property type="match status" value="1"/>
</dbReference>
<proteinExistence type="inferred from homology"/>
<dbReference type="OrthoDB" id="9776822at2"/>
<evidence type="ECO:0000256" key="1">
    <source>
        <dbReference type="ARBA" id="ARBA00010688"/>
    </source>
</evidence>
<dbReference type="InterPro" id="IPR011611">
    <property type="entry name" value="PfkB_dom"/>
</dbReference>
<dbReference type="GO" id="GO:0042840">
    <property type="term" value="P:D-glucuronate catabolic process"/>
    <property type="evidence" value="ECO:0007669"/>
    <property type="project" value="TreeGrafter"/>
</dbReference>
<comment type="similarity">
    <text evidence="1">Belongs to the carbohydrate kinase PfkB family.</text>
</comment>
<dbReference type="AlphaFoldDB" id="A0A418T2D3"/>
<keyword evidence="6" id="KW-1185">Reference proteome</keyword>
<keyword evidence="3 5" id="KW-0418">Kinase</keyword>
<evidence type="ECO:0000313" key="6">
    <source>
        <dbReference type="Proteomes" id="UP000284202"/>
    </source>
</evidence>
<dbReference type="Pfam" id="PF00294">
    <property type="entry name" value="PfkB"/>
    <property type="match status" value="1"/>
</dbReference>
<evidence type="ECO:0000313" key="5">
    <source>
        <dbReference type="EMBL" id="RJE87351.1"/>
    </source>
</evidence>
<reference evidence="6" key="1">
    <citation type="submission" date="2018-09" db="EMBL/GenBank/DDBJ databases">
        <title>Acidovorax cavernicola nov. sp. isolated from Gruta de las Maravillas (Aracena, Spain).</title>
        <authorList>
            <person name="Jurado V."/>
            <person name="Gutierrez-Patricio S."/>
            <person name="Gonzalez-Pimentel J.L."/>
            <person name="Miller A.Z."/>
            <person name="Laiz L."/>
            <person name="Saiz-Jimenez C."/>
        </authorList>
    </citation>
    <scope>NUCLEOTIDE SEQUENCE [LARGE SCALE GENOMIC DNA]</scope>
    <source>
        <strain evidence="6">1011MAR3C25</strain>
    </source>
</reference>
<accession>A0A418T2D3</accession>
<dbReference type="GO" id="GO:0008673">
    <property type="term" value="F:2-dehydro-3-deoxygluconokinase activity"/>
    <property type="evidence" value="ECO:0007669"/>
    <property type="project" value="TreeGrafter"/>
</dbReference>
<dbReference type="GO" id="GO:0019698">
    <property type="term" value="P:D-galacturonate catabolic process"/>
    <property type="evidence" value="ECO:0007669"/>
    <property type="project" value="TreeGrafter"/>
</dbReference>
<dbReference type="SUPFAM" id="SSF53613">
    <property type="entry name" value="Ribokinase-like"/>
    <property type="match status" value="1"/>
</dbReference>
<keyword evidence="2" id="KW-0808">Transferase</keyword>
<name>A0A418T2D3_9RHOB</name>
<dbReference type="InterPro" id="IPR029056">
    <property type="entry name" value="Ribokinase-like"/>
</dbReference>
<organism evidence="5 6">
    <name type="scientific">Paracoccus onubensis</name>
    <dbReference type="NCBI Taxonomy" id="1675788"/>
    <lineage>
        <taxon>Bacteria</taxon>
        <taxon>Pseudomonadati</taxon>
        <taxon>Pseudomonadota</taxon>
        <taxon>Alphaproteobacteria</taxon>
        <taxon>Rhodobacterales</taxon>
        <taxon>Paracoccaceae</taxon>
        <taxon>Paracoccus</taxon>
    </lineage>
</organism>
<dbReference type="PANTHER" id="PTHR43085:SF15">
    <property type="entry name" value="2-DEHYDRO-3-DEOXYGLUCONOKINASE"/>
    <property type="match status" value="1"/>
</dbReference>
<comment type="caution">
    <text evidence="5">The sequence shown here is derived from an EMBL/GenBank/DDBJ whole genome shotgun (WGS) entry which is preliminary data.</text>
</comment>